<reference evidence="2 3" key="1">
    <citation type="submission" date="2015-05" db="EMBL/GenBank/DDBJ databases">
        <title>Photobacterium galathea sp. nov.</title>
        <authorList>
            <person name="Machado H."/>
            <person name="Gram L."/>
        </authorList>
    </citation>
    <scope>NUCLEOTIDE SEQUENCE [LARGE SCALE GENOMIC DNA]</scope>
    <source>
        <strain evidence="2 3">CGMCC 1.12159</strain>
    </source>
</reference>
<protein>
    <submittedName>
        <fullName evidence="2">Coproporphyrinogen III oxidase</fullName>
    </submittedName>
</protein>
<dbReference type="AlphaFoldDB" id="A0A0J1H7V2"/>
<comment type="caution">
    <text evidence="2">The sequence shown here is derived from an EMBL/GenBank/DDBJ whole genome shotgun (WGS) entry which is preliminary data.</text>
</comment>
<dbReference type="OrthoDB" id="5293867at2"/>
<dbReference type="PATRIC" id="fig|1195763.3.peg.897"/>
<dbReference type="RefSeq" id="WP_047877620.1">
    <property type="nucleotide sequence ID" value="NZ_LDOT01000004.1"/>
</dbReference>
<gene>
    <name evidence="2" type="ORF">ABT56_04215</name>
</gene>
<organism evidence="2 3">
    <name type="scientific">Photobacterium aquae</name>
    <dbReference type="NCBI Taxonomy" id="1195763"/>
    <lineage>
        <taxon>Bacteria</taxon>
        <taxon>Pseudomonadati</taxon>
        <taxon>Pseudomonadota</taxon>
        <taxon>Gammaproteobacteria</taxon>
        <taxon>Vibrionales</taxon>
        <taxon>Vibrionaceae</taxon>
        <taxon>Photobacterium</taxon>
    </lineage>
</organism>
<keyword evidence="3" id="KW-1185">Reference proteome</keyword>
<evidence type="ECO:0000313" key="3">
    <source>
        <dbReference type="Proteomes" id="UP000036097"/>
    </source>
</evidence>
<accession>A0A0J1H7V2</accession>
<proteinExistence type="predicted"/>
<dbReference type="InterPro" id="IPR019617">
    <property type="entry name" value="DUF2489"/>
</dbReference>
<evidence type="ECO:0000313" key="2">
    <source>
        <dbReference type="EMBL" id="KLV07794.1"/>
    </source>
</evidence>
<sequence length="159" mass="17893">MTLWLGLAALIVVPLAAYAVYLLVKLYQQHRRHVAFMAQAQQRQAEGIRQRNANIMESVYTIAEAALQGQCDLSEAAIRLCKLMEVLQGESQIDAASCYPALHELYLVVQDMPRGEARSTLAKQERMKLDLIRMKAEARLNETIKADLARILETKPQVA</sequence>
<dbReference type="Proteomes" id="UP000036097">
    <property type="component" value="Unassembled WGS sequence"/>
</dbReference>
<name>A0A0J1H7V2_9GAMM</name>
<feature type="domain" description="DUF2489" evidence="1">
    <location>
        <begin position="12"/>
        <end position="150"/>
    </location>
</feature>
<dbReference type="EMBL" id="LDOT01000004">
    <property type="protein sequence ID" value="KLV07794.1"/>
    <property type="molecule type" value="Genomic_DNA"/>
</dbReference>
<dbReference type="Pfam" id="PF10675">
    <property type="entry name" value="DUF2489"/>
    <property type="match status" value="1"/>
</dbReference>
<evidence type="ECO:0000259" key="1">
    <source>
        <dbReference type="Pfam" id="PF10675"/>
    </source>
</evidence>
<dbReference type="STRING" id="1195763.ABT56_04215"/>